<evidence type="ECO:0000256" key="3">
    <source>
        <dbReference type="ARBA" id="ARBA00022679"/>
    </source>
</evidence>
<comment type="similarity">
    <text evidence="5">Belongs to the CbiD family.</text>
</comment>
<reference evidence="6 7" key="1">
    <citation type="submission" date="2019-10" db="EMBL/GenBank/DDBJ databases">
        <title>Whole-genome sequence of the extremophile Heliorestis acidaminivorans DSM 24790.</title>
        <authorList>
            <person name="Kyndt J.A."/>
            <person name="Meyer T.E."/>
        </authorList>
    </citation>
    <scope>NUCLEOTIDE SEQUENCE [LARGE SCALE GENOMIC DNA]</scope>
    <source>
        <strain evidence="6 7">DSM 24790</strain>
    </source>
</reference>
<dbReference type="PANTHER" id="PTHR35863:SF1">
    <property type="entry name" value="COBALT-PRECORRIN-5B C(1)-METHYLTRANSFERASE"/>
    <property type="match status" value="1"/>
</dbReference>
<comment type="catalytic activity">
    <reaction evidence="5">
        <text>Co-precorrin-5B + S-adenosyl-L-methionine = Co-precorrin-6A + S-adenosyl-L-homocysteine</text>
        <dbReference type="Rhea" id="RHEA:26285"/>
        <dbReference type="ChEBI" id="CHEBI:57856"/>
        <dbReference type="ChEBI" id="CHEBI:59789"/>
        <dbReference type="ChEBI" id="CHEBI:60063"/>
        <dbReference type="ChEBI" id="CHEBI:60064"/>
        <dbReference type="EC" id="2.1.1.195"/>
    </reaction>
</comment>
<protein>
    <recommendedName>
        <fullName evidence="5">Cobalt-precorrin-5B C(1)-methyltransferase</fullName>
        <ecNumber evidence="5">2.1.1.195</ecNumber>
    </recommendedName>
    <alternativeName>
        <fullName evidence="5">Cobalt-precorrin-6A synthase</fullName>
    </alternativeName>
</protein>
<sequence>MRKGYSTGASAAGAAKSATALLYNTLHQVDETFPPDQSFIVEIPLPYDGRLRLKAELIEQAQDYITCQVIKDGGDDPDATSGLAIQVTASRSPKGIVIKGGKGVGRLTKPGLALPVGESAINPVPQAMIRKAVEEVLPHGAGVHLVVSVPEGERIAPKTLNPRLGITGGISILGTTGLVHPMSEEAFKQSLESQIDVALQAGYKTLVLTPGRIGQKAVEEMGTPTDAVILMSNFIGYMLDQCRAKGVEEILLWGHIGKLVKVAGGIFHSHSKIADGRREIMASQAALLGLSPTLIKTIMESNTAEEALLYLQETGQTKLLQHLVNLATQKARERFQGPVEIVFTNLKGEPVAWSEGAKKVGSIWRWKT</sequence>
<comment type="pathway">
    <text evidence="5">Cofactor biosynthesis; adenosylcobalamin biosynthesis; cob(II)yrinate a,c-diamide from sirohydrochlorin (anaerobic route): step 6/10.</text>
</comment>
<dbReference type="PANTHER" id="PTHR35863">
    <property type="entry name" value="COBALT-PRECORRIN-5B C(1)-METHYLTRANSFERASE"/>
    <property type="match status" value="1"/>
</dbReference>
<comment type="caution">
    <text evidence="6">The sequence shown here is derived from an EMBL/GenBank/DDBJ whole genome shotgun (WGS) entry which is preliminary data.</text>
</comment>
<organism evidence="6 7">
    <name type="scientific">Heliorestis acidaminivorans</name>
    <dbReference type="NCBI Taxonomy" id="553427"/>
    <lineage>
        <taxon>Bacteria</taxon>
        <taxon>Bacillati</taxon>
        <taxon>Bacillota</taxon>
        <taxon>Clostridia</taxon>
        <taxon>Eubacteriales</taxon>
        <taxon>Heliobacteriaceae</taxon>
        <taxon>Heliorestis</taxon>
    </lineage>
</organism>
<evidence type="ECO:0000256" key="5">
    <source>
        <dbReference type="HAMAP-Rule" id="MF_00787"/>
    </source>
</evidence>
<dbReference type="EC" id="2.1.1.195" evidence="5"/>
<keyword evidence="3 5" id="KW-0808">Transferase</keyword>
<dbReference type="PIRSF" id="PIRSF026782">
    <property type="entry name" value="CbiD"/>
    <property type="match status" value="1"/>
</dbReference>
<dbReference type="UniPathway" id="UPA00148">
    <property type="reaction ID" value="UER00227"/>
</dbReference>
<dbReference type="GO" id="GO:0032259">
    <property type="term" value="P:methylation"/>
    <property type="evidence" value="ECO:0007669"/>
    <property type="project" value="UniProtKB-KW"/>
</dbReference>
<evidence type="ECO:0000256" key="4">
    <source>
        <dbReference type="ARBA" id="ARBA00022691"/>
    </source>
</evidence>
<keyword evidence="2 5" id="KW-0489">Methyltransferase</keyword>
<dbReference type="OrthoDB" id="6439987at2"/>
<dbReference type="AlphaFoldDB" id="A0A6I0F9D4"/>
<gene>
    <name evidence="5 6" type="primary">cbiD</name>
    <name evidence="6" type="ORF">F9B85_00290</name>
</gene>
<dbReference type="NCBIfam" id="TIGR00312">
    <property type="entry name" value="cbiD"/>
    <property type="match status" value="1"/>
</dbReference>
<dbReference type="GO" id="GO:0008168">
    <property type="term" value="F:methyltransferase activity"/>
    <property type="evidence" value="ECO:0007669"/>
    <property type="project" value="UniProtKB-UniRule"/>
</dbReference>
<accession>A0A6I0F9D4</accession>
<evidence type="ECO:0000313" key="7">
    <source>
        <dbReference type="Proteomes" id="UP000468766"/>
    </source>
</evidence>
<dbReference type="RefSeq" id="WP_151617624.1">
    <property type="nucleotide sequence ID" value="NZ_WBXO01000001.1"/>
</dbReference>
<dbReference type="EMBL" id="WBXO01000001">
    <property type="protein sequence ID" value="KAB2954178.1"/>
    <property type="molecule type" value="Genomic_DNA"/>
</dbReference>
<dbReference type="Pfam" id="PF01888">
    <property type="entry name" value="CbiD"/>
    <property type="match status" value="1"/>
</dbReference>
<dbReference type="Gene3D" id="3.30.2110.10">
    <property type="entry name" value="CbiD-like"/>
    <property type="match status" value="1"/>
</dbReference>
<dbReference type="Proteomes" id="UP000468766">
    <property type="component" value="Unassembled WGS sequence"/>
</dbReference>
<comment type="function">
    <text evidence="5">Catalyzes the methylation of C-1 in cobalt-precorrin-5B to form cobalt-precorrin-6A.</text>
</comment>
<dbReference type="InterPro" id="IPR002748">
    <property type="entry name" value="CbiD"/>
</dbReference>
<keyword evidence="7" id="KW-1185">Reference proteome</keyword>
<keyword evidence="1 5" id="KW-0169">Cobalamin biosynthesis</keyword>
<dbReference type="HAMAP" id="MF_00787">
    <property type="entry name" value="CbiD"/>
    <property type="match status" value="1"/>
</dbReference>
<evidence type="ECO:0000256" key="1">
    <source>
        <dbReference type="ARBA" id="ARBA00022573"/>
    </source>
</evidence>
<evidence type="ECO:0000256" key="2">
    <source>
        <dbReference type="ARBA" id="ARBA00022603"/>
    </source>
</evidence>
<dbReference type="SUPFAM" id="SSF111342">
    <property type="entry name" value="CbiD-like"/>
    <property type="match status" value="1"/>
</dbReference>
<name>A0A6I0F9D4_9FIRM</name>
<dbReference type="GO" id="GO:0019251">
    <property type="term" value="P:anaerobic cobalamin biosynthetic process"/>
    <property type="evidence" value="ECO:0007669"/>
    <property type="project" value="UniProtKB-UniRule"/>
</dbReference>
<keyword evidence="4 5" id="KW-0949">S-adenosyl-L-methionine</keyword>
<evidence type="ECO:0000313" key="6">
    <source>
        <dbReference type="EMBL" id="KAB2954178.1"/>
    </source>
</evidence>
<proteinExistence type="inferred from homology"/>
<dbReference type="InterPro" id="IPR036074">
    <property type="entry name" value="CbiD_sf"/>
</dbReference>